<evidence type="ECO:0000256" key="4">
    <source>
        <dbReference type="ARBA" id="ARBA00023136"/>
    </source>
</evidence>
<dbReference type="Proteomes" id="UP000255411">
    <property type="component" value="Chromosome"/>
</dbReference>
<dbReference type="InterPro" id="IPR003770">
    <property type="entry name" value="MLTG-like"/>
</dbReference>
<comment type="similarity">
    <text evidence="7">Belongs to the transglycosylase MltG family.</text>
</comment>
<evidence type="ECO:0000256" key="2">
    <source>
        <dbReference type="ARBA" id="ARBA00022692"/>
    </source>
</evidence>
<name>A0A345VI11_9STRE</name>
<protein>
    <recommendedName>
        <fullName evidence="7">Endolytic murein transglycosylase</fullName>
        <ecNumber evidence="7">4.2.2.29</ecNumber>
    </recommendedName>
    <alternativeName>
        <fullName evidence="7">Peptidoglycan lytic transglycosylase</fullName>
    </alternativeName>
    <alternativeName>
        <fullName evidence="7">Peptidoglycan polymerization terminase</fullName>
    </alternativeName>
</protein>
<keyword evidence="6 7" id="KW-0961">Cell wall biogenesis/degradation</keyword>
<dbReference type="NCBIfam" id="TIGR00247">
    <property type="entry name" value="endolytic transglycosylase MltG"/>
    <property type="match status" value="1"/>
</dbReference>
<organism evidence="9 10">
    <name type="scientific">Streptococcus pluranimalium</name>
    <dbReference type="NCBI Taxonomy" id="82348"/>
    <lineage>
        <taxon>Bacteria</taxon>
        <taxon>Bacillati</taxon>
        <taxon>Bacillota</taxon>
        <taxon>Bacilli</taxon>
        <taxon>Lactobacillales</taxon>
        <taxon>Streptococcaceae</taxon>
        <taxon>Streptococcus</taxon>
    </lineage>
</organism>
<reference evidence="9 10" key="1">
    <citation type="submission" date="2017-07" db="EMBL/GenBank/DDBJ databases">
        <title>Streptococcus pluranimalium as cause of bovine abortion.</title>
        <authorList>
            <person name="Rodriguez Campos S."/>
            <person name="Gobeli Brawand S."/>
            <person name="Brodard I."/>
            <person name="Rychener L."/>
            <person name="Perreten V."/>
        </authorList>
    </citation>
    <scope>NUCLEOTIDE SEQUENCE [LARGE SCALE GENOMIC DNA]</scope>
    <source>
        <strain evidence="9 10">14A0014</strain>
    </source>
</reference>
<dbReference type="PANTHER" id="PTHR30518:SF2">
    <property type="entry name" value="ENDOLYTIC MUREIN TRANSGLYCOSYLASE"/>
    <property type="match status" value="1"/>
</dbReference>
<comment type="subcellular location">
    <subcellularLocation>
        <location evidence="7">Cell membrane</location>
        <topology evidence="7">Single-pass membrane protein</topology>
    </subcellularLocation>
</comment>
<comment type="function">
    <text evidence="7">Functions as a peptidoglycan terminase that cleaves nascent peptidoglycan strands endolytically to terminate their elongation.</text>
</comment>
<feature type="transmembrane region" description="Helical" evidence="7">
    <location>
        <begin position="259"/>
        <end position="283"/>
    </location>
</feature>
<dbReference type="AlphaFoldDB" id="A0A345VI11"/>
<evidence type="ECO:0000256" key="7">
    <source>
        <dbReference type="HAMAP-Rule" id="MF_02065"/>
    </source>
</evidence>
<proteinExistence type="inferred from homology"/>
<dbReference type="GO" id="GO:0008932">
    <property type="term" value="F:lytic endotransglycosylase activity"/>
    <property type="evidence" value="ECO:0007669"/>
    <property type="project" value="UniProtKB-UniRule"/>
</dbReference>
<keyword evidence="2 7" id="KW-0812">Transmembrane</keyword>
<feature type="region of interest" description="Disordered" evidence="8">
    <location>
        <begin position="42"/>
        <end position="75"/>
    </location>
</feature>
<dbReference type="GO" id="GO:0009252">
    <property type="term" value="P:peptidoglycan biosynthetic process"/>
    <property type="evidence" value="ECO:0007669"/>
    <property type="project" value="UniProtKB-UniRule"/>
</dbReference>
<evidence type="ECO:0000313" key="9">
    <source>
        <dbReference type="EMBL" id="AXJ12363.1"/>
    </source>
</evidence>
<dbReference type="CDD" id="cd08010">
    <property type="entry name" value="MltG_like"/>
    <property type="match status" value="1"/>
</dbReference>
<keyword evidence="4 7" id="KW-0472">Membrane</keyword>
<evidence type="ECO:0000256" key="6">
    <source>
        <dbReference type="ARBA" id="ARBA00023316"/>
    </source>
</evidence>
<evidence type="ECO:0000256" key="5">
    <source>
        <dbReference type="ARBA" id="ARBA00023239"/>
    </source>
</evidence>
<keyword evidence="1 7" id="KW-1003">Cell membrane</keyword>
<keyword evidence="3 7" id="KW-1133">Transmembrane helix</keyword>
<dbReference type="PANTHER" id="PTHR30518">
    <property type="entry name" value="ENDOLYTIC MUREIN TRANSGLYCOSYLASE"/>
    <property type="match status" value="1"/>
</dbReference>
<comment type="catalytic activity">
    <reaction evidence="7">
        <text>a peptidoglycan chain = a peptidoglycan chain with N-acetyl-1,6-anhydromuramyl-[peptide] at the reducing end + a peptidoglycan chain with N-acetylglucosamine at the non-reducing end.</text>
        <dbReference type="EC" id="4.2.2.29"/>
    </reaction>
</comment>
<dbReference type="GO" id="GO:0005886">
    <property type="term" value="C:plasma membrane"/>
    <property type="evidence" value="ECO:0007669"/>
    <property type="project" value="UniProtKB-SubCell"/>
</dbReference>
<evidence type="ECO:0000256" key="3">
    <source>
        <dbReference type="ARBA" id="ARBA00022989"/>
    </source>
</evidence>
<evidence type="ECO:0000313" key="10">
    <source>
        <dbReference type="Proteomes" id="UP000255411"/>
    </source>
</evidence>
<evidence type="ECO:0000256" key="1">
    <source>
        <dbReference type="ARBA" id="ARBA00022475"/>
    </source>
</evidence>
<keyword evidence="5 7" id="KW-0456">Lyase</keyword>
<feature type="site" description="Important for catalytic activity" evidence="7">
    <location>
        <position position="505"/>
    </location>
</feature>
<dbReference type="GO" id="GO:0071555">
    <property type="term" value="P:cell wall organization"/>
    <property type="evidence" value="ECO:0007669"/>
    <property type="project" value="UniProtKB-KW"/>
</dbReference>
<sequence>MAIDYYVGGSALTDFKDDDKSSSVGAEHFKERILRELEEANRKRQLQEEEQKRAEEARQAEQVRLQQEEKAARLAKEREDELARIQREQELARQAEQVRLQQEQEAARLAKEREDELARIQREKDLKHHQESAVSLSLSTEVSESSHSVSMSESTSEAFQLTDDKVLSADLKAPLLRPSQEKQSTSASLIAGEVDFSDTDIEQSQKQEAGQTHIAENNELSSDSIAAKNEAVVAQVEAKESITEVKRPIMNRRRKNNRIAAKITGILVTIIVLIGLLTAFLGYRYVSSSLGAVDTDSKEFVTVQIPEGSGNKLIGQILEENGLVKNAAIFNYYTRFKNVSNLQSGYYNLQKSMTVKDIIDTLKQGGTLEPQEPVSGKILVTEGSTIDQIAKAVTVNVNTKKASKTSYSEQDFLELMKNKDFIDKMVKKYPELLKDIPSADQARYQLEGYLFPATYNYYEESSLEDIVDQMLATMNTNLAPYFDQIAAKGHTINEVLTLASLVEKEGSTDEDRRHIASVFYNRLNIQMPLQSNIAILYAMGKLGQETTLREDATIDTKINSPYNIYENPGLMPGPVDSPGLSAIEATINPANTDNLYFVADVTTGEVYYAEDYATHDANVSKYVNAHLENSAE</sequence>
<dbReference type="Gene3D" id="3.30.1490.480">
    <property type="entry name" value="Endolytic murein transglycosylase"/>
    <property type="match status" value="1"/>
</dbReference>
<dbReference type="EMBL" id="CP022601">
    <property type="protein sequence ID" value="AXJ12363.1"/>
    <property type="molecule type" value="Genomic_DNA"/>
</dbReference>
<accession>A0A345VI11</accession>
<dbReference type="HAMAP" id="MF_02065">
    <property type="entry name" value="MltG"/>
    <property type="match status" value="1"/>
</dbReference>
<dbReference type="Pfam" id="PF02618">
    <property type="entry name" value="YceG"/>
    <property type="match status" value="1"/>
</dbReference>
<dbReference type="EC" id="4.2.2.29" evidence="7"/>
<gene>
    <name evidence="7 9" type="primary">mltG</name>
    <name evidence="9" type="ORF">Sp14A_04300</name>
</gene>
<evidence type="ECO:0000256" key="8">
    <source>
        <dbReference type="SAM" id="MobiDB-lite"/>
    </source>
</evidence>